<keyword evidence="1" id="KW-0472">Membrane</keyword>
<feature type="transmembrane region" description="Helical" evidence="1">
    <location>
        <begin position="128"/>
        <end position="151"/>
    </location>
</feature>
<keyword evidence="3" id="KW-1185">Reference proteome</keyword>
<proteinExistence type="predicted"/>
<protein>
    <recommendedName>
        <fullName evidence="4">Carotenoid biosynthesis protein</fullName>
    </recommendedName>
</protein>
<evidence type="ECO:0008006" key="4">
    <source>
        <dbReference type="Google" id="ProtNLM"/>
    </source>
</evidence>
<dbReference type="HOGENOM" id="CLU_068465_0_0_3"/>
<gene>
    <name evidence="2" type="ORF">A19Y_2691</name>
</gene>
<reference evidence="2 3" key="1">
    <citation type="journal article" date="2014" name="Appl. Environ. Microbiol.">
        <title>Elucidation of insertion elements encoded on plasmids and in vitro construction of shuttle vectors from the toxic cyanobacterium Planktothrix.</title>
        <authorList>
            <person name="Christiansen G."/>
            <person name="Goesmann A."/>
            <person name="Kurmayer R."/>
        </authorList>
    </citation>
    <scope>NUCLEOTIDE SEQUENCE [LARGE SCALE GENOMIC DNA]</scope>
    <source>
        <strain evidence="2 3">NIVA-CYA 126/8</strain>
    </source>
</reference>
<accession>A0A073CI29</accession>
<sequence length="317" mass="34854">MTYLNTFSRSPMKHKSIAERFCLTAHVVSTLFGLAGLLFILPNPELVANLPPMGMNIFVWSMATGGVAYIVFGAATLALYGYRTLGLGTTLAFMIPSLFLSLSSELLGTSTGFPFGHYQYLSGLGYKIAGLVPFTIPLSWFYMGLTCYLLARAGLKLKMGDSWVRQLSALALGAILLTAWDLVLDPAMSQATFPFWQFQEVGEFFGMPYRNLAGWMGTGFIFMSVGAFLWRRTPIALSRSQLTLPLIVYITNFFFGAAITVVELDTRFLFPVALSILFGVVPAIIFWWNAKPSLDTMESLLSSDNITTPSAVEVVAK</sequence>
<feature type="transmembrane region" description="Helical" evidence="1">
    <location>
        <begin position="242"/>
        <end position="262"/>
    </location>
</feature>
<dbReference type="STRING" id="388467.A19Y_2691"/>
<feature type="transmembrane region" description="Helical" evidence="1">
    <location>
        <begin position="163"/>
        <end position="183"/>
    </location>
</feature>
<dbReference type="PATRIC" id="fig|388467.6.peg.2641"/>
<feature type="transmembrane region" description="Helical" evidence="1">
    <location>
        <begin position="268"/>
        <end position="288"/>
    </location>
</feature>
<evidence type="ECO:0000313" key="3">
    <source>
        <dbReference type="Proteomes" id="UP000027395"/>
    </source>
</evidence>
<organism evidence="2 3">
    <name type="scientific">Planktothrix agardhii (strain NIVA-CYA 126/8)</name>
    <dbReference type="NCBI Taxonomy" id="388467"/>
    <lineage>
        <taxon>Bacteria</taxon>
        <taxon>Bacillati</taxon>
        <taxon>Cyanobacteriota</taxon>
        <taxon>Cyanophyceae</taxon>
        <taxon>Oscillatoriophycideae</taxon>
        <taxon>Oscillatoriales</taxon>
        <taxon>Microcoleaceae</taxon>
        <taxon>Planktothrix</taxon>
    </lineage>
</organism>
<dbReference type="InterPro" id="IPR054684">
    <property type="entry name" value="CruF-like_cyanobact"/>
</dbReference>
<name>A0A073CI29_PLAA1</name>
<dbReference type="EMBL" id="CM002803">
    <property type="protein sequence ID" value="KEI67577.1"/>
    <property type="molecule type" value="Genomic_DNA"/>
</dbReference>
<feature type="transmembrane region" description="Helical" evidence="1">
    <location>
        <begin position="21"/>
        <end position="41"/>
    </location>
</feature>
<evidence type="ECO:0000256" key="1">
    <source>
        <dbReference type="SAM" id="Phobius"/>
    </source>
</evidence>
<keyword evidence="1" id="KW-0812">Transmembrane</keyword>
<feature type="transmembrane region" description="Helical" evidence="1">
    <location>
        <begin position="87"/>
        <end position="108"/>
    </location>
</feature>
<dbReference type="NCBIfam" id="NF045693">
    <property type="entry name" value="GCarotHydoxCruF"/>
    <property type="match status" value="1"/>
</dbReference>
<dbReference type="eggNOG" id="COG2324">
    <property type="taxonomic scope" value="Bacteria"/>
</dbReference>
<dbReference type="AlphaFoldDB" id="A0A073CI29"/>
<keyword evidence="1" id="KW-1133">Transmembrane helix</keyword>
<evidence type="ECO:0000313" key="2">
    <source>
        <dbReference type="EMBL" id="KEI67577.1"/>
    </source>
</evidence>
<dbReference type="Proteomes" id="UP000027395">
    <property type="component" value="Chromosome"/>
</dbReference>
<dbReference type="PANTHER" id="PTHR39419">
    <property type="entry name" value="SLL0814 PROTEIN"/>
    <property type="match status" value="1"/>
</dbReference>
<dbReference type="PANTHER" id="PTHR39419:SF1">
    <property type="entry name" value="SLL0814 PROTEIN"/>
    <property type="match status" value="1"/>
</dbReference>
<dbReference type="Pfam" id="PF04240">
    <property type="entry name" value="Caroten_synth"/>
    <property type="match status" value="1"/>
</dbReference>
<feature type="transmembrane region" description="Helical" evidence="1">
    <location>
        <begin position="212"/>
        <end position="230"/>
    </location>
</feature>
<dbReference type="InterPro" id="IPR007354">
    <property type="entry name" value="CruF-like"/>
</dbReference>
<feature type="transmembrane region" description="Helical" evidence="1">
    <location>
        <begin position="57"/>
        <end position="80"/>
    </location>
</feature>